<evidence type="ECO:0000313" key="3">
    <source>
        <dbReference type="EMBL" id="RDV02411.1"/>
    </source>
</evidence>
<accession>A0A371B4Q1</accession>
<dbReference type="OrthoDB" id="4519042at2"/>
<dbReference type="Pfam" id="PF17289">
    <property type="entry name" value="Terminase_6C"/>
    <property type="match status" value="1"/>
</dbReference>
<gene>
    <name evidence="3" type="ORF">DXH78_16320</name>
</gene>
<keyword evidence="3" id="KW-0067">ATP-binding</keyword>
<dbReference type="GO" id="GO:0005524">
    <property type="term" value="F:ATP binding"/>
    <property type="evidence" value="ECO:0007669"/>
    <property type="project" value="UniProtKB-KW"/>
</dbReference>
<dbReference type="InterPro" id="IPR027417">
    <property type="entry name" value="P-loop_NTPase"/>
</dbReference>
<dbReference type="Gene3D" id="3.30.420.240">
    <property type="match status" value="1"/>
</dbReference>
<protein>
    <submittedName>
        <fullName evidence="3">ATP-binding protein</fullName>
    </submittedName>
</protein>
<evidence type="ECO:0000259" key="2">
    <source>
        <dbReference type="Pfam" id="PF17289"/>
    </source>
</evidence>
<dbReference type="EMBL" id="QRGO01000002">
    <property type="protein sequence ID" value="RDV02411.1"/>
    <property type="molecule type" value="Genomic_DNA"/>
</dbReference>
<organism evidence="3 4">
    <name type="scientific">Undibacter mobilis</name>
    <dbReference type="NCBI Taxonomy" id="2292256"/>
    <lineage>
        <taxon>Bacteria</taxon>
        <taxon>Pseudomonadati</taxon>
        <taxon>Pseudomonadota</taxon>
        <taxon>Alphaproteobacteria</taxon>
        <taxon>Hyphomicrobiales</taxon>
        <taxon>Nitrobacteraceae</taxon>
        <taxon>Undibacter</taxon>
    </lineage>
</organism>
<evidence type="ECO:0000256" key="1">
    <source>
        <dbReference type="ARBA" id="ARBA00022612"/>
    </source>
</evidence>
<keyword evidence="4" id="KW-1185">Reference proteome</keyword>
<feature type="domain" description="Terminase large subunit gp17-like C-terminal" evidence="2">
    <location>
        <begin position="250"/>
        <end position="397"/>
    </location>
</feature>
<keyword evidence="3" id="KW-0547">Nucleotide-binding</keyword>
<keyword evidence="1" id="KW-1188">Viral release from host cell</keyword>
<sequence length="411" mass="44936">MDIFHSDFDLFAHAHQRPPDFAADGRPWRTWLILGGRGAGKTRAGAEWVRHVACSDAKARIALVGETEHDVRSVMIEGASGLMAVHPRSEKLQWYPTRRRIEWPNGAIAEVFSSENHEGLRGPQFTAAWCDELAKWRQAEATFDMLQFGLRLGERPRQVITTTPRPIVLLKKLMADPTTALTRAGTVANALNLSASFVEQVFARYKGTRLGRQELDGEIVEERADALWTRAGLESCRVAAPPELTRIVVAIDPPASSKRGADACGIVAAGRAGDGTLYVLEDGSIAGASPQGWASRAITLWRKYEADALIAEINQGGEMVSAVLRSIDSGVPVTTTRATRGKYHRAEPVSQLYEQGRVKHAGNFPALEDEMCDFGLDGLSSGHSPDRLDALVWAVAALTFAARPEPRIRQL</sequence>
<comment type="caution">
    <text evidence="3">The sequence shown here is derived from an EMBL/GenBank/DDBJ whole genome shotgun (WGS) entry which is preliminary data.</text>
</comment>
<dbReference type="AlphaFoldDB" id="A0A371B4Q1"/>
<reference evidence="4" key="1">
    <citation type="submission" date="2018-08" db="EMBL/GenBank/DDBJ databases">
        <authorList>
            <person name="Kim S.-J."/>
            <person name="Jung G.-Y."/>
        </authorList>
    </citation>
    <scope>NUCLEOTIDE SEQUENCE [LARGE SCALE GENOMIC DNA]</scope>
    <source>
        <strain evidence="4">GY_H</strain>
    </source>
</reference>
<proteinExistence type="predicted"/>
<dbReference type="Gene3D" id="3.40.50.300">
    <property type="entry name" value="P-loop containing nucleotide triphosphate hydrolases"/>
    <property type="match status" value="1"/>
</dbReference>
<name>A0A371B4Q1_9BRAD</name>
<evidence type="ECO:0000313" key="4">
    <source>
        <dbReference type="Proteomes" id="UP000263993"/>
    </source>
</evidence>
<dbReference type="InterPro" id="IPR035421">
    <property type="entry name" value="Terminase_6C"/>
</dbReference>
<dbReference type="Proteomes" id="UP000263993">
    <property type="component" value="Unassembled WGS sequence"/>
</dbReference>
<dbReference type="Pfam" id="PF03237">
    <property type="entry name" value="Terminase_6N"/>
    <property type="match status" value="1"/>
</dbReference>